<evidence type="ECO:0000313" key="1">
    <source>
        <dbReference type="EMBL" id="JAH43623.1"/>
    </source>
</evidence>
<reference evidence="1" key="1">
    <citation type="submission" date="2014-11" db="EMBL/GenBank/DDBJ databases">
        <authorList>
            <person name="Amaro Gonzalez C."/>
        </authorList>
    </citation>
    <scope>NUCLEOTIDE SEQUENCE</scope>
</reference>
<accession>A0A0E9SSV6</accession>
<name>A0A0E9SSV6_ANGAN</name>
<dbReference type="EMBL" id="GBXM01064954">
    <property type="protein sequence ID" value="JAH43623.1"/>
    <property type="molecule type" value="Transcribed_RNA"/>
</dbReference>
<protein>
    <submittedName>
        <fullName evidence="1">Uncharacterized protein</fullName>
    </submittedName>
</protein>
<dbReference type="AlphaFoldDB" id="A0A0E9SSV6"/>
<proteinExistence type="predicted"/>
<organism evidence="1">
    <name type="scientific">Anguilla anguilla</name>
    <name type="common">European freshwater eel</name>
    <name type="synonym">Muraena anguilla</name>
    <dbReference type="NCBI Taxonomy" id="7936"/>
    <lineage>
        <taxon>Eukaryota</taxon>
        <taxon>Metazoa</taxon>
        <taxon>Chordata</taxon>
        <taxon>Craniata</taxon>
        <taxon>Vertebrata</taxon>
        <taxon>Euteleostomi</taxon>
        <taxon>Actinopterygii</taxon>
        <taxon>Neopterygii</taxon>
        <taxon>Teleostei</taxon>
        <taxon>Anguilliformes</taxon>
        <taxon>Anguillidae</taxon>
        <taxon>Anguilla</taxon>
    </lineage>
</organism>
<sequence>MLTHINARIYCFPFKTIEINPQQVALLLEFGQGASVQTTEIPFFYLKL</sequence>
<reference evidence="1" key="2">
    <citation type="journal article" date="2015" name="Fish Shellfish Immunol.">
        <title>Early steps in the European eel (Anguilla anguilla)-Vibrio vulnificus interaction in the gills: Role of the RtxA13 toxin.</title>
        <authorList>
            <person name="Callol A."/>
            <person name="Pajuelo D."/>
            <person name="Ebbesson L."/>
            <person name="Teles M."/>
            <person name="MacKenzie S."/>
            <person name="Amaro C."/>
        </authorList>
    </citation>
    <scope>NUCLEOTIDE SEQUENCE</scope>
</reference>